<dbReference type="InterPro" id="IPR027477">
    <property type="entry name" value="Succ_DH/fumarate_Rdtase_cat_sf"/>
</dbReference>
<accession>A0A369P2U3</accession>
<dbReference type="PROSITE" id="PS51318">
    <property type="entry name" value="TAT"/>
    <property type="match status" value="1"/>
</dbReference>
<evidence type="ECO:0000256" key="3">
    <source>
        <dbReference type="ARBA" id="ARBA00022827"/>
    </source>
</evidence>
<gene>
    <name evidence="6" type="ORF">C1850_05585</name>
</gene>
<dbReference type="PANTHER" id="PTHR43400:SF7">
    <property type="entry name" value="FAD-DEPENDENT OXIDOREDUCTASE 2 FAD BINDING DOMAIN-CONTAINING PROTEIN"/>
    <property type="match status" value="1"/>
</dbReference>
<dbReference type="EMBL" id="PPUT01000011">
    <property type="protein sequence ID" value="RDC44864.1"/>
    <property type="molecule type" value="Genomic_DNA"/>
</dbReference>
<organism evidence="6 7">
    <name type="scientific">Adlercreutzia equolifaciens subsp. celatus</name>
    <dbReference type="NCBI Taxonomy" id="394340"/>
    <lineage>
        <taxon>Bacteria</taxon>
        <taxon>Bacillati</taxon>
        <taxon>Actinomycetota</taxon>
        <taxon>Coriobacteriia</taxon>
        <taxon>Eggerthellales</taxon>
        <taxon>Eggerthellaceae</taxon>
        <taxon>Adlercreutzia</taxon>
    </lineage>
</organism>
<dbReference type="RefSeq" id="WP_114548911.1">
    <property type="nucleotide sequence ID" value="NZ_PPUT01000011.1"/>
</dbReference>
<feature type="domain" description="FAD-dependent oxidoreductase 2 FAD-binding" evidence="5">
    <location>
        <begin position="78"/>
        <end position="543"/>
    </location>
</feature>
<dbReference type="PANTHER" id="PTHR43400">
    <property type="entry name" value="FUMARATE REDUCTASE"/>
    <property type="match status" value="1"/>
</dbReference>
<proteinExistence type="predicted"/>
<sequence length="570" mass="61267">MSKESMKMNRRDFLGLGAVAAVGAMGLAGCAPQTSAEKDLGATGGAAATPETAAVAEDWLGAEPEIAESDIVETLDTDFLIIGAGTAGLAAAGAAADLGLNFIACDKSNQVPETREYLGGVDTAYAKANNVTIDRPKLLNELTRYASGKCNQKLIKRWIDDSAEYIDWVTEVMKDAGKEVMLDMPPEHATGGTDYYVPYVQHLWEPSYVPPTRNDVIAERLSGQGHDILFEHKMVKLVHADGKVTGAIFETKDGMKQINAKNTLLATGGYAANPVMMTALQPSAVACCTASSFNPTCTGDGIKAGLWAGASKDKDAAPMVFDRGAVAPGVDAGYEGEGEGAMFRGSIFQENIGSQPFMKVNRRGQRFANESTPYDFICFAATYQPGGVWCQVYDSNMMDDMLRFETVGCSRVVPYIEMGMTYDEYTAASQEAGILMKADTIEELADMLGFTGQDKDNFLAEVERYNGFYDNQVDEDFGKEAYRLSAIRQPPFYGCWFGGSLLTTIDGLRINENCQVLDPELNVIEGLYAAGDVSGSFFSGNYPEYVVGVACGRSSVEGRHVAKLLSGAAQ</sequence>
<evidence type="ECO:0000259" key="5">
    <source>
        <dbReference type="Pfam" id="PF00890"/>
    </source>
</evidence>
<dbReference type="InterPro" id="IPR050315">
    <property type="entry name" value="FAD-oxidoreductase_2"/>
</dbReference>
<comment type="cofactor">
    <cofactor evidence="1">
        <name>FAD</name>
        <dbReference type="ChEBI" id="CHEBI:57692"/>
    </cofactor>
</comment>
<dbReference type="Gene3D" id="3.50.50.60">
    <property type="entry name" value="FAD/NAD(P)-binding domain"/>
    <property type="match status" value="2"/>
</dbReference>
<evidence type="ECO:0000256" key="4">
    <source>
        <dbReference type="ARBA" id="ARBA00023002"/>
    </source>
</evidence>
<reference evidence="6 7" key="1">
    <citation type="journal article" date="2018" name="Elife">
        <title>Discovery and characterization of a prevalent human gut bacterial enzyme sufficient for the inactivation of a family of plant toxins.</title>
        <authorList>
            <person name="Koppel N."/>
            <person name="Bisanz J.E."/>
            <person name="Pandelia M.E."/>
            <person name="Turnbaugh P.J."/>
            <person name="Balskus E.P."/>
        </authorList>
    </citation>
    <scope>NUCLEOTIDE SEQUENCE [LARGE SCALE GENOMIC DNA]</scope>
    <source>
        <strain evidence="6 7">OB21 GAM 11</strain>
    </source>
</reference>
<dbReference type="SUPFAM" id="SSF56425">
    <property type="entry name" value="Succinate dehydrogenase/fumarate reductase flavoprotein, catalytic domain"/>
    <property type="match status" value="1"/>
</dbReference>
<dbReference type="InterPro" id="IPR003953">
    <property type="entry name" value="FAD-dep_OxRdtase_2_FAD-bd"/>
</dbReference>
<dbReference type="Pfam" id="PF00890">
    <property type="entry name" value="FAD_binding_2"/>
    <property type="match status" value="1"/>
</dbReference>
<dbReference type="AlphaFoldDB" id="A0A369P2U3"/>
<evidence type="ECO:0000313" key="7">
    <source>
        <dbReference type="Proteomes" id="UP000253805"/>
    </source>
</evidence>
<dbReference type="InterPro" id="IPR006311">
    <property type="entry name" value="TAT_signal"/>
</dbReference>
<dbReference type="SUPFAM" id="SSF51905">
    <property type="entry name" value="FAD/NAD(P)-binding domain"/>
    <property type="match status" value="1"/>
</dbReference>
<keyword evidence="2" id="KW-0285">Flavoprotein</keyword>
<protein>
    <submittedName>
        <fullName evidence="6">FAD-binding dehydrogenase</fullName>
    </submittedName>
</protein>
<dbReference type="Gene3D" id="3.90.700.10">
    <property type="entry name" value="Succinate dehydrogenase/fumarate reductase flavoprotein, catalytic domain"/>
    <property type="match status" value="1"/>
</dbReference>
<dbReference type="InterPro" id="IPR036188">
    <property type="entry name" value="FAD/NAD-bd_sf"/>
</dbReference>
<keyword evidence="4" id="KW-0560">Oxidoreductase</keyword>
<evidence type="ECO:0000313" key="6">
    <source>
        <dbReference type="EMBL" id="RDC44864.1"/>
    </source>
</evidence>
<evidence type="ECO:0000256" key="2">
    <source>
        <dbReference type="ARBA" id="ARBA00022630"/>
    </source>
</evidence>
<evidence type="ECO:0000256" key="1">
    <source>
        <dbReference type="ARBA" id="ARBA00001974"/>
    </source>
</evidence>
<keyword evidence="3" id="KW-0274">FAD</keyword>
<name>A0A369P2U3_9ACTN</name>
<dbReference type="Proteomes" id="UP000253805">
    <property type="component" value="Unassembled WGS sequence"/>
</dbReference>
<dbReference type="GO" id="GO:0033765">
    <property type="term" value="F:steroid dehydrogenase activity, acting on the CH-CH group of donors"/>
    <property type="evidence" value="ECO:0007669"/>
    <property type="project" value="UniProtKB-ARBA"/>
</dbReference>
<dbReference type="PROSITE" id="PS51257">
    <property type="entry name" value="PROKAR_LIPOPROTEIN"/>
    <property type="match status" value="1"/>
</dbReference>
<comment type="caution">
    <text evidence="6">The sequence shown here is derived from an EMBL/GenBank/DDBJ whole genome shotgun (WGS) entry which is preliminary data.</text>
</comment>